<dbReference type="AlphaFoldDB" id="L1NCB8"/>
<dbReference type="HOGENOM" id="CLU_3255592_0_0_10"/>
<protein>
    <submittedName>
        <fullName evidence="1">Uncharacterized protein</fullName>
    </submittedName>
</protein>
<proteinExistence type="predicted"/>
<comment type="caution">
    <text evidence="1">The sequence shown here is derived from an EMBL/GenBank/DDBJ whole genome shotgun (WGS) entry which is preliminary data.</text>
</comment>
<name>L1NCB8_9PORP</name>
<evidence type="ECO:0000313" key="1">
    <source>
        <dbReference type="EMBL" id="EKY00920.1"/>
    </source>
</evidence>
<gene>
    <name evidence="1" type="ORF">HMPREF9134_01268</name>
</gene>
<evidence type="ECO:0000313" key="2">
    <source>
        <dbReference type="Proteomes" id="UP000010408"/>
    </source>
</evidence>
<organism evidence="1 2">
    <name type="scientific">Porphyromonas catoniae F0037</name>
    <dbReference type="NCBI Taxonomy" id="1127696"/>
    <lineage>
        <taxon>Bacteria</taxon>
        <taxon>Pseudomonadati</taxon>
        <taxon>Bacteroidota</taxon>
        <taxon>Bacteroidia</taxon>
        <taxon>Bacteroidales</taxon>
        <taxon>Porphyromonadaceae</taxon>
        <taxon>Porphyromonas</taxon>
    </lineage>
</organism>
<dbReference type="Proteomes" id="UP000010408">
    <property type="component" value="Unassembled WGS sequence"/>
</dbReference>
<reference evidence="1 2" key="1">
    <citation type="submission" date="2012-05" db="EMBL/GenBank/DDBJ databases">
        <authorList>
            <person name="Weinstock G."/>
            <person name="Sodergren E."/>
            <person name="Lobos E.A."/>
            <person name="Fulton L."/>
            <person name="Fulton R."/>
            <person name="Courtney L."/>
            <person name="Fronick C."/>
            <person name="O'Laughlin M."/>
            <person name="Godfrey J."/>
            <person name="Wilson R.M."/>
            <person name="Miner T."/>
            <person name="Farmer C."/>
            <person name="Delehaunty K."/>
            <person name="Cordes M."/>
            <person name="Minx P."/>
            <person name="Tomlinson C."/>
            <person name="Chen J."/>
            <person name="Wollam A."/>
            <person name="Pepin K.H."/>
            <person name="Bhonagiri V."/>
            <person name="Zhang X."/>
            <person name="Suruliraj S."/>
            <person name="Warren W."/>
            <person name="Mitreva M."/>
            <person name="Mardis E.R."/>
            <person name="Wilson R.K."/>
        </authorList>
    </citation>
    <scope>NUCLEOTIDE SEQUENCE [LARGE SCALE GENOMIC DNA]</scope>
    <source>
        <strain evidence="1 2">F0037</strain>
    </source>
</reference>
<accession>L1NCB8</accession>
<dbReference type="EMBL" id="AMEQ01000035">
    <property type="protein sequence ID" value="EKY00920.1"/>
    <property type="molecule type" value="Genomic_DNA"/>
</dbReference>
<dbReference type="STRING" id="1127696.HMPREF9134_01268"/>
<sequence length="42" mass="4609">MPAHGILLSKRKLSAPLLPERANGNPLTLLFVDRIADISNKQ</sequence>